<comment type="caution">
    <text evidence="3">The sequence shown here is derived from an EMBL/GenBank/DDBJ whole genome shotgun (WGS) entry which is preliminary data.</text>
</comment>
<keyword evidence="4" id="KW-1185">Reference proteome</keyword>
<evidence type="ECO:0000313" key="3">
    <source>
        <dbReference type="EMBL" id="MFC5435955.1"/>
    </source>
</evidence>
<feature type="region of interest" description="Disordered" evidence="1">
    <location>
        <begin position="389"/>
        <end position="418"/>
    </location>
</feature>
<evidence type="ECO:0000313" key="4">
    <source>
        <dbReference type="Proteomes" id="UP001596013"/>
    </source>
</evidence>
<dbReference type="RefSeq" id="WP_377302726.1">
    <property type="nucleotide sequence ID" value="NZ_JBHSMK010000002.1"/>
</dbReference>
<name>A0ABW0JJ17_9GAMM</name>
<keyword evidence="2" id="KW-1133">Transmembrane helix</keyword>
<feature type="transmembrane region" description="Helical" evidence="2">
    <location>
        <begin position="64"/>
        <end position="82"/>
    </location>
</feature>
<protein>
    <recommendedName>
        <fullName evidence="5">Tetratricopeptide repeat protein</fullName>
    </recommendedName>
</protein>
<dbReference type="Gene3D" id="1.25.40.10">
    <property type="entry name" value="Tetratricopeptide repeat domain"/>
    <property type="match status" value="3"/>
</dbReference>
<keyword evidence="2" id="KW-0472">Membrane</keyword>
<evidence type="ECO:0000256" key="2">
    <source>
        <dbReference type="SAM" id="Phobius"/>
    </source>
</evidence>
<evidence type="ECO:0008006" key="5">
    <source>
        <dbReference type="Google" id="ProtNLM"/>
    </source>
</evidence>
<sequence length="566" mass="59649">MSERRDQQDANPPRRTEPTLGDLDRMDPLNLPPADDLPQMPVEPRQPRGRRGGYNHRHRRRRGWLVPSLLMLVVVLVGMLWFNQNRLRGMLPRTDFNTVLTQAQQALQDGRLDGQNGTSARELFQAAVALEPDNDRAHAGLRQVGQAELAQADAALQAGHLDQATQQAATARELLGGGSDIDRLDRAIASARAAQMHTGDLIGQAQQALAAGQLDGPAGAGALYQRVLHADPGNAVAAHGLDQVGYALAVQARKALDAKDTAAADHAIEQLAALQPNNGSLPALRALQAQTRKQDDSALDAALSQGENALRDGRIGGPGENTALAHFQAALKLDPDNARARAGLGKVAQAMTVQASAAIDANDMAQARSLLDQAAALAPRSADLAAARARLDSAAPKPPAAAQPDAEEAEAPPAPVVLSPQQSAAVAQLVQRAQLAASNGNIMLPPGDSAYDLYRSALAIDGNNGPALNGLQALPRQVEVQFNEALAAGKLARADEMLANLAELAPGDAAQNGLSDRLASAWLDQAEQQLGRDDYVGASQSLDRARKLAPNHPRVVDLAARLQGRR</sequence>
<dbReference type="InterPro" id="IPR011990">
    <property type="entry name" value="TPR-like_helical_dom_sf"/>
</dbReference>
<feature type="compositionally biased region" description="Low complexity" evidence="1">
    <location>
        <begin position="28"/>
        <end position="38"/>
    </location>
</feature>
<proteinExistence type="predicted"/>
<gene>
    <name evidence="3" type="ORF">ACFPME_05260</name>
</gene>
<evidence type="ECO:0000256" key="1">
    <source>
        <dbReference type="SAM" id="MobiDB-lite"/>
    </source>
</evidence>
<accession>A0ABW0JJ17</accession>
<feature type="region of interest" description="Disordered" evidence="1">
    <location>
        <begin position="1"/>
        <end position="55"/>
    </location>
</feature>
<dbReference type="SUPFAM" id="SSF48452">
    <property type="entry name" value="TPR-like"/>
    <property type="match status" value="2"/>
</dbReference>
<feature type="compositionally biased region" description="Basic and acidic residues" evidence="1">
    <location>
        <begin position="1"/>
        <end position="27"/>
    </location>
</feature>
<keyword evidence="2" id="KW-0812">Transmembrane</keyword>
<dbReference type="Proteomes" id="UP001596013">
    <property type="component" value="Unassembled WGS sequence"/>
</dbReference>
<organism evidence="3 4">
    <name type="scientific">Rhodanobacter umsongensis</name>
    <dbReference type="NCBI Taxonomy" id="633153"/>
    <lineage>
        <taxon>Bacteria</taxon>
        <taxon>Pseudomonadati</taxon>
        <taxon>Pseudomonadota</taxon>
        <taxon>Gammaproteobacteria</taxon>
        <taxon>Lysobacterales</taxon>
        <taxon>Rhodanobacteraceae</taxon>
        <taxon>Rhodanobacter</taxon>
    </lineage>
</organism>
<reference evidence="4" key="1">
    <citation type="journal article" date="2019" name="Int. J. Syst. Evol. Microbiol.">
        <title>The Global Catalogue of Microorganisms (GCM) 10K type strain sequencing project: providing services to taxonomists for standard genome sequencing and annotation.</title>
        <authorList>
            <consortium name="The Broad Institute Genomics Platform"/>
            <consortium name="The Broad Institute Genome Sequencing Center for Infectious Disease"/>
            <person name="Wu L."/>
            <person name="Ma J."/>
        </authorList>
    </citation>
    <scope>NUCLEOTIDE SEQUENCE [LARGE SCALE GENOMIC DNA]</scope>
    <source>
        <strain evidence="4">JCM 17130</strain>
    </source>
</reference>
<dbReference type="EMBL" id="JBHSMK010000002">
    <property type="protein sequence ID" value="MFC5435955.1"/>
    <property type="molecule type" value="Genomic_DNA"/>
</dbReference>